<gene>
    <name evidence="5" type="ORF">K443DRAFT_671187</name>
</gene>
<reference evidence="5 6" key="1">
    <citation type="submission" date="2014-04" db="EMBL/GenBank/DDBJ databases">
        <authorList>
            <consortium name="DOE Joint Genome Institute"/>
            <person name="Kuo A."/>
            <person name="Kohler A."/>
            <person name="Nagy L.G."/>
            <person name="Floudas D."/>
            <person name="Copeland A."/>
            <person name="Barry K.W."/>
            <person name="Cichocki N."/>
            <person name="Veneault-Fourrey C."/>
            <person name="LaButti K."/>
            <person name="Lindquist E.A."/>
            <person name="Lipzen A."/>
            <person name="Lundell T."/>
            <person name="Morin E."/>
            <person name="Murat C."/>
            <person name="Sun H."/>
            <person name="Tunlid A."/>
            <person name="Henrissat B."/>
            <person name="Grigoriev I.V."/>
            <person name="Hibbett D.S."/>
            <person name="Martin F."/>
            <person name="Nordberg H.P."/>
            <person name="Cantor M.N."/>
            <person name="Hua S.X."/>
        </authorList>
    </citation>
    <scope>NUCLEOTIDE SEQUENCE [LARGE SCALE GENOMIC DNA]</scope>
    <source>
        <strain evidence="5 6">LaAM-08-1</strain>
    </source>
</reference>
<dbReference type="GO" id="GO:0043248">
    <property type="term" value="P:proteasome assembly"/>
    <property type="evidence" value="ECO:0007669"/>
    <property type="project" value="TreeGrafter"/>
</dbReference>
<proteinExistence type="inferred from homology"/>
<accession>A0A0C9YHP0</accession>
<dbReference type="GO" id="GO:0005829">
    <property type="term" value="C:cytosol"/>
    <property type="evidence" value="ECO:0007669"/>
    <property type="project" value="TreeGrafter"/>
</dbReference>
<keyword evidence="6" id="KW-1185">Reference proteome</keyword>
<dbReference type="InterPro" id="IPR016562">
    <property type="entry name" value="Proteasome_assmbl_chp_2_euk"/>
</dbReference>
<sequence>MSSFIYFSANFNLSVKTLIVPVVSTANVSQLAADLLISTLSLDRVAIFDPQFCVPVAGARDDGLKGITVPLELYGKSGVDVVIVQQRSSVLKSRKEEFVSSLLEFIDSSNFETVLFLSGVDLSDRTDAQMFTTTFHIIPNKRHALRSPSLENITSLSIPVYTSPVLQRAEEGLEGSSAPIPFIPGGGLTRRILSALPETWSTPTASLLQFALEGDNRGDARLLAAVTLKVVGLDVSVNEWKQPKSWQVGLFGAPHDQSLYG</sequence>
<evidence type="ECO:0000256" key="1">
    <source>
        <dbReference type="ARBA" id="ARBA00019186"/>
    </source>
</evidence>
<evidence type="ECO:0000313" key="5">
    <source>
        <dbReference type="EMBL" id="KIK09877.1"/>
    </source>
</evidence>
<evidence type="ECO:0000256" key="4">
    <source>
        <dbReference type="PIRNR" id="PIRNR010044"/>
    </source>
</evidence>
<dbReference type="PANTHER" id="PTHR12970:SF1">
    <property type="entry name" value="PROTEASOME ASSEMBLY CHAPERONE 2"/>
    <property type="match status" value="1"/>
</dbReference>
<comment type="similarity">
    <text evidence="3 4">Belongs to the PSMG2 family.</text>
</comment>
<dbReference type="AlphaFoldDB" id="A0A0C9YHP0"/>
<dbReference type="STRING" id="1095629.A0A0C9YHP0"/>
<dbReference type="PANTHER" id="PTHR12970">
    <property type="entry name" value="PROTEASOME ASSEMBLY CHAPERONE 2"/>
    <property type="match status" value="1"/>
</dbReference>
<dbReference type="PIRSF" id="PIRSF010044">
    <property type="entry name" value="UCP010044"/>
    <property type="match status" value="1"/>
</dbReference>
<evidence type="ECO:0000256" key="3">
    <source>
        <dbReference type="ARBA" id="ARBA00025745"/>
    </source>
</evidence>
<evidence type="ECO:0000256" key="2">
    <source>
        <dbReference type="ARBA" id="ARBA00023186"/>
    </source>
</evidence>
<name>A0A0C9YHP0_9AGAR</name>
<comment type="subunit">
    <text evidence="4">Component of the 20S proteasome chaperone.</text>
</comment>
<dbReference type="GO" id="GO:0005634">
    <property type="term" value="C:nucleus"/>
    <property type="evidence" value="ECO:0007669"/>
    <property type="project" value="TreeGrafter"/>
</dbReference>
<dbReference type="HOGENOM" id="CLU_062640_2_2_1"/>
<reference evidence="6" key="2">
    <citation type="submission" date="2015-01" db="EMBL/GenBank/DDBJ databases">
        <title>Evolutionary Origins and Diversification of the Mycorrhizal Mutualists.</title>
        <authorList>
            <consortium name="DOE Joint Genome Institute"/>
            <consortium name="Mycorrhizal Genomics Consortium"/>
            <person name="Kohler A."/>
            <person name="Kuo A."/>
            <person name="Nagy L.G."/>
            <person name="Floudas D."/>
            <person name="Copeland A."/>
            <person name="Barry K.W."/>
            <person name="Cichocki N."/>
            <person name="Veneault-Fourrey C."/>
            <person name="LaButti K."/>
            <person name="Lindquist E.A."/>
            <person name="Lipzen A."/>
            <person name="Lundell T."/>
            <person name="Morin E."/>
            <person name="Murat C."/>
            <person name="Riley R."/>
            <person name="Ohm R."/>
            <person name="Sun H."/>
            <person name="Tunlid A."/>
            <person name="Henrissat B."/>
            <person name="Grigoriev I.V."/>
            <person name="Hibbett D.S."/>
            <person name="Martin F."/>
        </authorList>
    </citation>
    <scope>NUCLEOTIDE SEQUENCE [LARGE SCALE GENOMIC DNA]</scope>
    <source>
        <strain evidence="6">LaAM-08-1</strain>
    </source>
</reference>
<dbReference type="EMBL" id="KN838537">
    <property type="protein sequence ID" value="KIK09877.1"/>
    <property type="molecule type" value="Genomic_DNA"/>
</dbReference>
<dbReference type="Pfam" id="PF09754">
    <property type="entry name" value="PAC2"/>
    <property type="match status" value="1"/>
</dbReference>
<dbReference type="Gene3D" id="3.40.50.10900">
    <property type="entry name" value="PAC-like subunit"/>
    <property type="match status" value="2"/>
</dbReference>
<protein>
    <recommendedName>
        <fullName evidence="1 4">Proteasome assembly chaperone 2</fullName>
    </recommendedName>
</protein>
<dbReference type="Proteomes" id="UP000054477">
    <property type="component" value="Unassembled WGS sequence"/>
</dbReference>
<keyword evidence="2 4" id="KW-0143">Chaperone</keyword>
<dbReference type="InterPro" id="IPR019151">
    <property type="entry name" value="Proteasome_assmbl_chaperone_2"/>
</dbReference>
<dbReference type="InterPro" id="IPR038389">
    <property type="entry name" value="PSMG2_sf"/>
</dbReference>
<evidence type="ECO:0000313" key="6">
    <source>
        <dbReference type="Proteomes" id="UP000054477"/>
    </source>
</evidence>
<dbReference type="OrthoDB" id="10260712at2759"/>
<comment type="function">
    <text evidence="4">Involved in 20S proteasome assembly.</text>
</comment>
<dbReference type="SUPFAM" id="SSF159659">
    <property type="entry name" value="Cgl1923-like"/>
    <property type="match status" value="1"/>
</dbReference>
<organism evidence="5 6">
    <name type="scientific">Laccaria amethystina LaAM-08-1</name>
    <dbReference type="NCBI Taxonomy" id="1095629"/>
    <lineage>
        <taxon>Eukaryota</taxon>
        <taxon>Fungi</taxon>
        <taxon>Dikarya</taxon>
        <taxon>Basidiomycota</taxon>
        <taxon>Agaricomycotina</taxon>
        <taxon>Agaricomycetes</taxon>
        <taxon>Agaricomycetidae</taxon>
        <taxon>Agaricales</taxon>
        <taxon>Agaricineae</taxon>
        <taxon>Hydnangiaceae</taxon>
        <taxon>Laccaria</taxon>
    </lineage>
</organism>